<sequence>MSKVSFESFANVIDGKLRYGTATAHAIDPSTGKNNWGIPVATAQDLEDAVTSAKKAYVLWSAKPWSERAVAVGRLGQVLVDYREEMLLLLMKEAGKPRLAAEVELDFARDFFHFYAGQQPLGDEVVQDDNELRLTQYHVPLGVVGAIVPFNFPLALAAGKIAAALLIGNTIIVKPSRTTPYSILKLADIARQFLPPGVFQALSGESSIGPLITKHPGIAKIAFTGSTEAGKKIMLAASETLKAITLELGGNSPSIICPDVDISKIVVEVAKGAFFNSGQFCLASKRIFVHESIYKEFLDAFTALLRTWKAGPAFASDTVLGPVQNKMQYDVPTVIDNPPDSALIVTEEPFGPIVPIQSWKTEDEVIARVNNTLLGLGGTVWSADIKRAERLAQSIESGTIWINSSEVPLPQEYMSGWKESGVGGEWGRKGLFSYCQVKTVHHYKTNVGK</sequence>
<dbReference type="PROSITE" id="PS00687">
    <property type="entry name" value="ALDEHYDE_DEHYDR_GLU"/>
    <property type="match status" value="1"/>
</dbReference>
<dbReference type="InterPro" id="IPR016161">
    <property type="entry name" value="Ald_DH/histidinol_DH"/>
</dbReference>
<evidence type="ECO:0000256" key="1">
    <source>
        <dbReference type="ARBA" id="ARBA00009986"/>
    </source>
</evidence>
<comment type="caution">
    <text evidence="8">The sequence shown here is derived from an EMBL/GenBank/DDBJ whole genome shotgun (WGS) entry which is preliminary data.</text>
</comment>
<dbReference type="AlphaFoldDB" id="A0A3E2HDA2"/>
<dbReference type="InterPro" id="IPR016162">
    <property type="entry name" value="Ald_DH_N"/>
</dbReference>
<comment type="catalytic activity">
    <reaction evidence="4">
        <text>an aldehyde + NAD(+) + H2O = a carboxylate + NADH + 2 H(+)</text>
        <dbReference type="Rhea" id="RHEA:16185"/>
        <dbReference type="ChEBI" id="CHEBI:15377"/>
        <dbReference type="ChEBI" id="CHEBI:15378"/>
        <dbReference type="ChEBI" id="CHEBI:17478"/>
        <dbReference type="ChEBI" id="CHEBI:29067"/>
        <dbReference type="ChEBI" id="CHEBI:57540"/>
        <dbReference type="ChEBI" id="CHEBI:57945"/>
        <dbReference type="EC" id="1.2.1.3"/>
    </reaction>
</comment>
<evidence type="ECO:0000256" key="2">
    <source>
        <dbReference type="ARBA" id="ARBA00023002"/>
    </source>
</evidence>
<dbReference type="Gene3D" id="3.40.309.10">
    <property type="entry name" value="Aldehyde Dehydrogenase, Chain A, domain 2"/>
    <property type="match status" value="2"/>
</dbReference>
<dbReference type="PROSITE" id="PS00070">
    <property type="entry name" value="ALDEHYDE_DEHYDR_CYS"/>
    <property type="match status" value="1"/>
</dbReference>
<evidence type="ECO:0000256" key="6">
    <source>
        <dbReference type="RuleBase" id="RU003345"/>
    </source>
</evidence>
<evidence type="ECO:0000313" key="8">
    <source>
        <dbReference type="EMBL" id="RFU31123.1"/>
    </source>
</evidence>
<dbReference type="InterPro" id="IPR029510">
    <property type="entry name" value="Ald_DH_CS_GLU"/>
</dbReference>
<gene>
    <name evidence="8" type="ORF">B7463_g5202</name>
</gene>
<dbReference type="GO" id="GO:0004029">
    <property type="term" value="F:aldehyde dehydrogenase (NAD+) activity"/>
    <property type="evidence" value="ECO:0007669"/>
    <property type="project" value="UniProtKB-EC"/>
</dbReference>
<dbReference type="EC" id="1.2.1.3" evidence="3"/>
<evidence type="ECO:0000256" key="3">
    <source>
        <dbReference type="ARBA" id="ARBA00024226"/>
    </source>
</evidence>
<dbReference type="OrthoDB" id="310895at2759"/>
<keyword evidence="2 6" id="KW-0560">Oxidoreductase</keyword>
<evidence type="ECO:0000313" key="9">
    <source>
        <dbReference type="Proteomes" id="UP000258309"/>
    </source>
</evidence>
<comment type="similarity">
    <text evidence="1 6">Belongs to the aldehyde dehydrogenase family.</text>
</comment>
<accession>A0A3E2HDA2</accession>
<dbReference type="SUPFAM" id="SSF53720">
    <property type="entry name" value="ALDH-like"/>
    <property type="match status" value="1"/>
</dbReference>
<dbReference type="EMBL" id="NCSJ02000083">
    <property type="protein sequence ID" value="RFU31123.1"/>
    <property type="molecule type" value="Genomic_DNA"/>
</dbReference>
<dbReference type="OMA" id="DAQSFSC"/>
<feature type="active site" evidence="5">
    <location>
        <position position="247"/>
    </location>
</feature>
<dbReference type="InterPro" id="IPR016160">
    <property type="entry name" value="Ald_DH_CS_CYS"/>
</dbReference>
<evidence type="ECO:0000256" key="5">
    <source>
        <dbReference type="PROSITE-ProRule" id="PRU10007"/>
    </source>
</evidence>
<protein>
    <recommendedName>
        <fullName evidence="3">aldehyde dehydrogenase (NAD(+))</fullName>
        <ecNumber evidence="3">1.2.1.3</ecNumber>
    </recommendedName>
</protein>
<dbReference type="InterPro" id="IPR015590">
    <property type="entry name" value="Aldehyde_DH_dom"/>
</dbReference>
<dbReference type="Gene3D" id="3.40.605.10">
    <property type="entry name" value="Aldehyde Dehydrogenase, Chain A, domain 1"/>
    <property type="match status" value="2"/>
</dbReference>
<reference evidence="8 9" key="1">
    <citation type="submission" date="2018-05" db="EMBL/GenBank/DDBJ databases">
        <title>Draft genome sequence of Scytalidium lignicola DSM 105466, a ubiquitous saprotrophic fungus.</title>
        <authorList>
            <person name="Buettner E."/>
            <person name="Gebauer A.M."/>
            <person name="Hofrichter M."/>
            <person name="Liers C."/>
            <person name="Kellner H."/>
        </authorList>
    </citation>
    <scope>NUCLEOTIDE SEQUENCE [LARGE SCALE GENOMIC DNA]</scope>
    <source>
        <strain evidence="8 9">DSM 105466</strain>
    </source>
</reference>
<dbReference type="STRING" id="5539.A0A3E2HDA2"/>
<keyword evidence="9" id="KW-1185">Reference proteome</keyword>
<dbReference type="PANTHER" id="PTHR11699">
    <property type="entry name" value="ALDEHYDE DEHYDROGENASE-RELATED"/>
    <property type="match status" value="1"/>
</dbReference>
<feature type="non-terminal residue" evidence="8">
    <location>
        <position position="1"/>
    </location>
</feature>
<feature type="non-terminal residue" evidence="8">
    <location>
        <position position="449"/>
    </location>
</feature>
<evidence type="ECO:0000256" key="4">
    <source>
        <dbReference type="ARBA" id="ARBA00049194"/>
    </source>
</evidence>
<feature type="domain" description="Aldehyde dehydrogenase" evidence="7">
    <location>
        <begin position="23"/>
        <end position="330"/>
    </location>
</feature>
<dbReference type="FunFam" id="3.40.605.10:FF:000007">
    <property type="entry name" value="NAD/NADP-dependent betaine aldehyde dehydrogenase"/>
    <property type="match status" value="1"/>
</dbReference>
<proteinExistence type="inferred from homology"/>
<dbReference type="InterPro" id="IPR016163">
    <property type="entry name" value="Ald_DH_C"/>
</dbReference>
<dbReference type="Proteomes" id="UP000258309">
    <property type="component" value="Unassembled WGS sequence"/>
</dbReference>
<dbReference type="Pfam" id="PF00171">
    <property type="entry name" value="Aldedh"/>
    <property type="match status" value="2"/>
</dbReference>
<evidence type="ECO:0000259" key="7">
    <source>
        <dbReference type="Pfam" id="PF00171"/>
    </source>
</evidence>
<name>A0A3E2HDA2_SCYLI</name>
<organism evidence="8 9">
    <name type="scientific">Scytalidium lignicola</name>
    <name type="common">Hyphomycete</name>
    <dbReference type="NCBI Taxonomy" id="5539"/>
    <lineage>
        <taxon>Eukaryota</taxon>
        <taxon>Fungi</taxon>
        <taxon>Dikarya</taxon>
        <taxon>Ascomycota</taxon>
        <taxon>Pezizomycotina</taxon>
        <taxon>Leotiomycetes</taxon>
        <taxon>Leotiomycetes incertae sedis</taxon>
        <taxon>Scytalidium</taxon>
    </lineage>
</organism>
<feature type="domain" description="Aldehyde dehydrogenase" evidence="7">
    <location>
        <begin position="332"/>
        <end position="440"/>
    </location>
</feature>